<gene>
    <name evidence="1" type="primary">X975_03930</name>
    <name evidence="1" type="ORF">NPIL_185751</name>
</gene>
<dbReference type="EMBL" id="BMAW01128765">
    <property type="protein sequence ID" value="GFU27358.1"/>
    <property type="molecule type" value="Genomic_DNA"/>
</dbReference>
<dbReference type="PANTHER" id="PTHR47331:SF1">
    <property type="entry name" value="GAG-LIKE PROTEIN"/>
    <property type="match status" value="1"/>
</dbReference>
<dbReference type="OrthoDB" id="6433130at2759"/>
<reference evidence="1" key="1">
    <citation type="submission" date="2020-08" db="EMBL/GenBank/DDBJ databases">
        <title>Multicomponent nature underlies the extraordinary mechanical properties of spider dragline silk.</title>
        <authorList>
            <person name="Kono N."/>
            <person name="Nakamura H."/>
            <person name="Mori M."/>
            <person name="Yoshida Y."/>
            <person name="Ohtoshi R."/>
            <person name="Malay A.D."/>
            <person name="Moran D.A.P."/>
            <person name="Tomita M."/>
            <person name="Numata K."/>
            <person name="Arakawa K."/>
        </authorList>
    </citation>
    <scope>NUCLEOTIDE SEQUENCE</scope>
</reference>
<keyword evidence="2" id="KW-1185">Reference proteome</keyword>
<proteinExistence type="predicted"/>
<accession>A0A8X6QIP8</accession>
<dbReference type="Proteomes" id="UP000887013">
    <property type="component" value="Unassembled WGS sequence"/>
</dbReference>
<organism evidence="1 2">
    <name type="scientific">Nephila pilipes</name>
    <name type="common">Giant wood spider</name>
    <name type="synonym">Nephila maculata</name>
    <dbReference type="NCBI Taxonomy" id="299642"/>
    <lineage>
        <taxon>Eukaryota</taxon>
        <taxon>Metazoa</taxon>
        <taxon>Ecdysozoa</taxon>
        <taxon>Arthropoda</taxon>
        <taxon>Chelicerata</taxon>
        <taxon>Arachnida</taxon>
        <taxon>Araneae</taxon>
        <taxon>Araneomorphae</taxon>
        <taxon>Entelegynae</taxon>
        <taxon>Araneoidea</taxon>
        <taxon>Nephilidae</taxon>
        <taxon>Nephila</taxon>
    </lineage>
</organism>
<dbReference type="PANTHER" id="PTHR47331">
    <property type="entry name" value="PHD-TYPE DOMAIN-CONTAINING PROTEIN"/>
    <property type="match status" value="1"/>
</dbReference>
<evidence type="ECO:0000313" key="1">
    <source>
        <dbReference type="EMBL" id="GFU27358.1"/>
    </source>
</evidence>
<protein>
    <submittedName>
        <fullName evidence="1">DUF1758 domain-containing protein</fullName>
    </submittedName>
</protein>
<name>A0A8X6QIP8_NEPPI</name>
<comment type="caution">
    <text evidence="1">The sequence shown here is derived from an EMBL/GenBank/DDBJ whole genome shotgun (WGS) entry which is preliminary data.</text>
</comment>
<sequence length="186" mass="21769">MPSLQINLSNVAIHENIKLAVPEFYEPGKIDLLLGYEIFFDLMRSGQIYVPNSNLVLQNSAFGYLIGGSIENLRDKKKPVHCGFINENVETQLKKFFDLESIGIRDNPHCYDEDKALEIFNETVNFKNNRYTVNIPWKKNCNQLGDNYYVAEKTLKGLERRMKFDNSLYLKYRDILNEYLQQDIIE</sequence>
<evidence type="ECO:0000313" key="2">
    <source>
        <dbReference type="Proteomes" id="UP000887013"/>
    </source>
</evidence>
<dbReference type="AlphaFoldDB" id="A0A8X6QIP8"/>